<name>A0A511W0C7_9BACI</name>
<dbReference type="SUPFAM" id="SSF52833">
    <property type="entry name" value="Thioredoxin-like"/>
    <property type="match status" value="1"/>
</dbReference>
<keyword evidence="1" id="KW-1015">Disulfide bond</keyword>
<dbReference type="Pfam" id="PF00578">
    <property type="entry name" value="AhpC-TSA"/>
    <property type="match status" value="1"/>
</dbReference>
<comment type="caution">
    <text evidence="3">The sequence shown here is derived from an EMBL/GenBank/DDBJ whole genome shotgun (WGS) entry which is preliminary data.</text>
</comment>
<dbReference type="PANTHER" id="PTHR42852:SF1">
    <property type="entry name" value="THIOREDOXIN-LIKE PROTEIN YNEN"/>
    <property type="match status" value="1"/>
</dbReference>
<evidence type="ECO:0000259" key="2">
    <source>
        <dbReference type="PROSITE" id="PS51352"/>
    </source>
</evidence>
<dbReference type="InterPro" id="IPR050553">
    <property type="entry name" value="Thioredoxin_ResA/DsbE_sf"/>
</dbReference>
<dbReference type="GO" id="GO:0016209">
    <property type="term" value="F:antioxidant activity"/>
    <property type="evidence" value="ECO:0007669"/>
    <property type="project" value="InterPro"/>
</dbReference>
<proteinExistence type="predicted"/>
<dbReference type="InterPro" id="IPR036249">
    <property type="entry name" value="Thioredoxin-like_sf"/>
</dbReference>
<dbReference type="Gene3D" id="3.40.30.10">
    <property type="entry name" value="Glutaredoxin"/>
    <property type="match status" value="1"/>
</dbReference>
<accession>A0A511W0C7</accession>
<evidence type="ECO:0000256" key="1">
    <source>
        <dbReference type="ARBA" id="ARBA00023157"/>
    </source>
</evidence>
<sequence length="191" mass="21876">MKRLIILAIIVLMFGWTVYDLVIKEEETNEQGTDGFMVSGEPDGGDPEDLEVGLDIGSTAPDFELETLEGDTVKLSDFRGQRVMINFWATWCPPCRAEMPDMQRFYENTDIKILAIDLIETESSKDDVREFADDFELTFPILFDEGEEVSTLYHVLPVPTTYMVDSNGIIQYKAFGAMNYDMMIQEYEKMD</sequence>
<reference evidence="3 4" key="1">
    <citation type="submission" date="2019-07" db="EMBL/GenBank/DDBJ databases">
        <title>Whole genome shotgun sequence of Alkalibacillus haloalkaliphilus NBRC 103110.</title>
        <authorList>
            <person name="Hosoyama A."/>
            <person name="Uohara A."/>
            <person name="Ohji S."/>
            <person name="Ichikawa N."/>
        </authorList>
    </citation>
    <scope>NUCLEOTIDE SEQUENCE [LARGE SCALE GENOMIC DNA]</scope>
    <source>
        <strain evidence="3 4">NBRC 103110</strain>
    </source>
</reference>
<evidence type="ECO:0000313" key="3">
    <source>
        <dbReference type="EMBL" id="GEN44547.1"/>
    </source>
</evidence>
<dbReference type="InterPro" id="IPR013766">
    <property type="entry name" value="Thioredoxin_domain"/>
</dbReference>
<dbReference type="CDD" id="cd02966">
    <property type="entry name" value="TlpA_like_family"/>
    <property type="match status" value="1"/>
</dbReference>
<keyword evidence="4" id="KW-1185">Reference proteome</keyword>
<dbReference type="InterPro" id="IPR000866">
    <property type="entry name" value="AhpC/TSA"/>
</dbReference>
<dbReference type="PANTHER" id="PTHR42852">
    <property type="entry name" value="THIOL:DISULFIDE INTERCHANGE PROTEIN DSBE"/>
    <property type="match status" value="1"/>
</dbReference>
<dbReference type="GO" id="GO:0016491">
    <property type="term" value="F:oxidoreductase activity"/>
    <property type="evidence" value="ECO:0007669"/>
    <property type="project" value="InterPro"/>
</dbReference>
<organism evidence="3 4">
    <name type="scientific">Alkalibacillus haloalkaliphilus</name>
    <dbReference type="NCBI Taxonomy" id="94136"/>
    <lineage>
        <taxon>Bacteria</taxon>
        <taxon>Bacillati</taxon>
        <taxon>Bacillota</taxon>
        <taxon>Bacilli</taxon>
        <taxon>Bacillales</taxon>
        <taxon>Bacillaceae</taxon>
        <taxon>Alkalibacillus</taxon>
    </lineage>
</organism>
<dbReference type="InterPro" id="IPR017937">
    <property type="entry name" value="Thioredoxin_CS"/>
</dbReference>
<evidence type="ECO:0000313" key="4">
    <source>
        <dbReference type="Proteomes" id="UP000321440"/>
    </source>
</evidence>
<dbReference type="EMBL" id="BJYA01000001">
    <property type="protein sequence ID" value="GEN44547.1"/>
    <property type="molecule type" value="Genomic_DNA"/>
</dbReference>
<dbReference type="OrthoDB" id="25753at2"/>
<dbReference type="RefSeq" id="WP_146813716.1">
    <property type="nucleotide sequence ID" value="NZ_BJYA01000001.1"/>
</dbReference>
<gene>
    <name evidence="3" type="ORF">AHA02nite_03230</name>
</gene>
<dbReference type="AlphaFoldDB" id="A0A511W0C7"/>
<feature type="domain" description="Thioredoxin" evidence="2">
    <location>
        <begin position="54"/>
        <end position="191"/>
    </location>
</feature>
<dbReference type="Proteomes" id="UP000321440">
    <property type="component" value="Unassembled WGS sequence"/>
</dbReference>
<dbReference type="PROSITE" id="PS51352">
    <property type="entry name" value="THIOREDOXIN_2"/>
    <property type="match status" value="1"/>
</dbReference>
<dbReference type="PROSITE" id="PS00194">
    <property type="entry name" value="THIOREDOXIN_1"/>
    <property type="match status" value="1"/>
</dbReference>
<protein>
    <submittedName>
        <fullName evidence="3">Thiol:disulfide interchange protein tlpA</fullName>
    </submittedName>
</protein>